<proteinExistence type="inferred from homology"/>
<keyword evidence="6" id="KW-0732">Signal</keyword>
<reference evidence="9" key="1">
    <citation type="submission" date="2022-07" db="EMBL/GenBank/DDBJ databases">
        <title>Fungi with potential for degradation of polypropylene.</title>
        <authorList>
            <person name="Gostincar C."/>
        </authorList>
    </citation>
    <scope>NUCLEOTIDE SEQUENCE</scope>
    <source>
        <strain evidence="9">EXF-13287</strain>
    </source>
</reference>
<organism evidence="9 10">
    <name type="scientific">Coniochaeta hoffmannii</name>
    <dbReference type="NCBI Taxonomy" id="91930"/>
    <lineage>
        <taxon>Eukaryota</taxon>
        <taxon>Fungi</taxon>
        <taxon>Dikarya</taxon>
        <taxon>Ascomycota</taxon>
        <taxon>Pezizomycotina</taxon>
        <taxon>Sordariomycetes</taxon>
        <taxon>Sordariomycetidae</taxon>
        <taxon>Coniochaetales</taxon>
        <taxon>Coniochaetaceae</taxon>
        <taxon>Coniochaeta</taxon>
    </lineage>
</organism>
<evidence type="ECO:0000256" key="2">
    <source>
        <dbReference type="ARBA" id="ARBA00023026"/>
    </source>
</evidence>
<feature type="signal peptide" evidence="6">
    <location>
        <begin position="1"/>
        <end position="22"/>
    </location>
</feature>
<dbReference type="SUPFAM" id="SSF54106">
    <property type="entry name" value="LysM domain"/>
    <property type="match status" value="2"/>
</dbReference>
<comment type="caution">
    <text evidence="9">The sequence shown here is derived from an EMBL/GenBank/DDBJ whole genome shotgun (WGS) entry which is preliminary data.</text>
</comment>
<keyword evidence="1 4" id="KW-0147">Chitin-binding</keyword>
<feature type="chain" id="PRO_5041274088" description="Carbohydrate-binding module family 18 protein" evidence="6">
    <location>
        <begin position="23"/>
        <end position="286"/>
    </location>
</feature>
<dbReference type="InterPro" id="IPR018392">
    <property type="entry name" value="LysM"/>
</dbReference>
<keyword evidence="4" id="KW-1015">Disulfide bond</keyword>
<evidence type="ECO:0000259" key="8">
    <source>
        <dbReference type="PROSITE" id="PS51782"/>
    </source>
</evidence>
<feature type="domain" description="Chitin-binding type-1" evidence="7">
    <location>
        <begin position="107"/>
        <end position="155"/>
    </location>
</feature>
<feature type="compositionally biased region" description="Low complexity" evidence="5">
    <location>
        <begin position="81"/>
        <end position="96"/>
    </location>
</feature>
<evidence type="ECO:0000313" key="10">
    <source>
        <dbReference type="Proteomes" id="UP001174691"/>
    </source>
</evidence>
<keyword evidence="10" id="KW-1185">Reference proteome</keyword>
<dbReference type="InterPro" id="IPR001002">
    <property type="entry name" value="Chitin-bd_1"/>
</dbReference>
<dbReference type="Gene3D" id="3.10.350.10">
    <property type="entry name" value="LysM domain"/>
    <property type="match status" value="2"/>
</dbReference>
<protein>
    <recommendedName>
        <fullName evidence="11">Carbohydrate-binding module family 18 protein</fullName>
    </recommendedName>
</protein>
<evidence type="ECO:0000259" key="7">
    <source>
        <dbReference type="PROSITE" id="PS50941"/>
    </source>
</evidence>
<evidence type="ECO:0000256" key="4">
    <source>
        <dbReference type="PROSITE-ProRule" id="PRU00261"/>
    </source>
</evidence>
<evidence type="ECO:0000256" key="1">
    <source>
        <dbReference type="ARBA" id="ARBA00022669"/>
    </source>
</evidence>
<dbReference type="InterPro" id="IPR036779">
    <property type="entry name" value="LysM_dom_sf"/>
</dbReference>
<evidence type="ECO:0000256" key="6">
    <source>
        <dbReference type="SAM" id="SignalP"/>
    </source>
</evidence>
<name>A0AA38SGN9_9PEZI</name>
<dbReference type="Gene3D" id="3.30.60.10">
    <property type="entry name" value="Endochitinase-like"/>
    <property type="match status" value="1"/>
</dbReference>
<feature type="domain" description="LysM" evidence="8">
    <location>
        <begin position="27"/>
        <end position="71"/>
    </location>
</feature>
<dbReference type="Pfam" id="PF01476">
    <property type="entry name" value="LysM"/>
    <property type="match status" value="2"/>
</dbReference>
<dbReference type="Proteomes" id="UP001174691">
    <property type="component" value="Unassembled WGS sequence"/>
</dbReference>
<keyword evidence="2" id="KW-0843">Virulence</keyword>
<dbReference type="SMART" id="SM00257">
    <property type="entry name" value="LysM"/>
    <property type="match status" value="2"/>
</dbReference>
<dbReference type="InterPro" id="IPR052210">
    <property type="entry name" value="LysM1-like"/>
</dbReference>
<accession>A0AA38SGN9</accession>
<feature type="domain" description="LysM" evidence="8">
    <location>
        <begin position="240"/>
        <end position="284"/>
    </location>
</feature>
<dbReference type="PROSITE" id="PS51782">
    <property type="entry name" value="LYSM"/>
    <property type="match status" value="2"/>
</dbReference>
<dbReference type="AlphaFoldDB" id="A0AA38SGN9"/>
<evidence type="ECO:0000256" key="3">
    <source>
        <dbReference type="ARBA" id="ARBA00044955"/>
    </source>
</evidence>
<gene>
    <name evidence="9" type="ORF">NKR19_g3540</name>
</gene>
<evidence type="ECO:0008006" key="11">
    <source>
        <dbReference type="Google" id="ProtNLM"/>
    </source>
</evidence>
<dbReference type="InterPro" id="IPR036861">
    <property type="entry name" value="Endochitinase-like_sf"/>
</dbReference>
<dbReference type="CDD" id="cd11618">
    <property type="entry name" value="ChtBD1_1"/>
    <property type="match status" value="1"/>
</dbReference>
<sequence>MLQSRVPGLLLAASLYLTPVLAATCTRTVTAKAGDTCASLSTSNSLTVAQFIQLNPTIATCSLLPGATYCVSDDPAAITIPAPTSSSSTRPAAAPTGSLVPSPDGSEGVCGGSTGYTCLGSVYGDCCSENGYCGNTTEYCDAATGCNAVFGRCGGGTSPVDEPSGTGGGTTTVTVTVITGGAAPTCPAAPTRTVTATMTVNQTVTKLQTVTQTHTVTATTSAAAARPSPILEGTTSRCKTYYQWKNTDTCTRLARTLGVTEDQLYTWNPALDCDDPPRGYYICVGL</sequence>
<evidence type="ECO:0000256" key="5">
    <source>
        <dbReference type="SAM" id="MobiDB-lite"/>
    </source>
</evidence>
<dbReference type="EMBL" id="JANBVN010000040">
    <property type="protein sequence ID" value="KAJ9158217.1"/>
    <property type="molecule type" value="Genomic_DNA"/>
</dbReference>
<dbReference type="GO" id="GO:0008061">
    <property type="term" value="F:chitin binding"/>
    <property type="evidence" value="ECO:0007669"/>
    <property type="project" value="UniProtKB-UniRule"/>
</dbReference>
<dbReference type="CDD" id="cd00118">
    <property type="entry name" value="LysM"/>
    <property type="match status" value="2"/>
</dbReference>
<dbReference type="PANTHER" id="PTHR34997">
    <property type="entry name" value="AM15"/>
    <property type="match status" value="1"/>
</dbReference>
<feature type="disulfide bond" evidence="4">
    <location>
        <begin position="126"/>
        <end position="140"/>
    </location>
</feature>
<evidence type="ECO:0000313" key="9">
    <source>
        <dbReference type="EMBL" id="KAJ9158217.1"/>
    </source>
</evidence>
<comment type="caution">
    <text evidence="4">Lacks conserved residue(s) required for the propagation of feature annotation.</text>
</comment>
<dbReference type="SUPFAM" id="SSF57016">
    <property type="entry name" value="Plant lectins/antimicrobial peptides"/>
    <property type="match status" value="1"/>
</dbReference>
<comment type="similarity">
    <text evidence="3">Belongs to the secreted LysM effector family.</text>
</comment>
<feature type="region of interest" description="Disordered" evidence="5">
    <location>
        <begin position="81"/>
        <end position="105"/>
    </location>
</feature>
<dbReference type="PROSITE" id="PS50941">
    <property type="entry name" value="CHIT_BIND_I_2"/>
    <property type="match status" value="1"/>
</dbReference>
<dbReference type="PANTHER" id="PTHR34997:SF1">
    <property type="entry name" value="PEPTIDOGLYCAN-BINDING LYSIN DOMAIN"/>
    <property type="match status" value="1"/>
</dbReference>